<dbReference type="PANTHER" id="PTHR13520:SF0">
    <property type="entry name" value="RAD50-INTERACTING PROTEIN 1"/>
    <property type="match status" value="1"/>
</dbReference>
<dbReference type="InterPro" id="IPR042044">
    <property type="entry name" value="EXOC6PINT-1/Sec15/Tip20_C_dom2"/>
</dbReference>
<keyword evidence="4" id="KW-1185">Reference proteome</keyword>
<dbReference type="InterPro" id="IPR042042">
    <property type="entry name" value="Tip20p_domB"/>
</dbReference>
<keyword evidence="1" id="KW-0175">Coiled coil</keyword>
<dbReference type="PROSITE" id="PS51386">
    <property type="entry name" value="RINT1_TIP20"/>
    <property type="match status" value="1"/>
</dbReference>
<feature type="region of interest" description="Disordered" evidence="2">
    <location>
        <begin position="555"/>
        <end position="577"/>
    </location>
</feature>
<evidence type="ECO:0000313" key="3">
    <source>
        <dbReference type="EMBL" id="KAJ9666525.1"/>
    </source>
</evidence>
<comment type="caution">
    <text evidence="3">The sequence shown here is derived from an EMBL/GenBank/DDBJ whole genome shotgun (WGS) entry which is preliminary data.</text>
</comment>
<accession>A0ABQ9NVU2</accession>
<dbReference type="Gene3D" id="1.20.58.670">
    <property type="entry name" value="Dsl1p vesicle tethering complex, Tip20p subunit, domain D"/>
    <property type="match status" value="1"/>
</dbReference>
<protein>
    <recommendedName>
        <fullName evidence="5">RINT-1 family protein</fullName>
    </recommendedName>
</protein>
<feature type="coiled-coil region" evidence="1">
    <location>
        <begin position="32"/>
        <end position="66"/>
    </location>
</feature>
<evidence type="ECO:0000313" key="4">
    <source>
        <dbReference type="Proteomes" id="UP001172684"/>
    </source>
</evidence>
<gene>
    <name evidence="3" type="ORF">H2201_003448</name>
</gene>
<evidence type="ECO:0008006" key="5">
    <source>
        <dbReference type="Google" id="ProtNLM"/>
    </source>
</evidence>
<evidence type="ECO:0000256" key="2">
    <source>
        <dbReference type="SAM" id="MobiDB-lite"/>
    </source>
</evidence>
<dbReference type="PANTHER" id="PTHR13520">
    <property type="entry name" value="RAD50-INTERACTING PROTEIN 1 RINT-1"/>
    <property type="match status" value="1"/>
</dbReference>
<dbReference type="Proteomes" id="UP001172684">
    <property type="component" value="Unassembled WGS sequence"/>
</dbReference>
<evidence type="ECO:0000256" key="1">
    <source>
        <dbReference type="SAM" id="Coils"/>
    </source>
</evidence>
<proteinExistence type="predicted"/>
<dbReference type="EMBL" id="JAPDRL010000019">
    <property type="protein sequence ID" value="KAJ9666525.1"/>
    <property type="molecule type" value="Genomic_DNA"/>
</dbReference>
<sequence>MEQPDDRDVRVGDYLDDKLQTLADLEFVDSLLADVRDRHELLQKQLEDARQDLQTAKNLYSEYASSSQRSARDFAKKQQDIDRRLRIITQSDTSDDAVGKFESSMDKLRRLDVASGYMELLQEVGIISSEGRARLQTSPEAATEQYRQLRGLMARLVPLADAAEGAAPHLLDHISKATESLHRQIKDAFSAELEEILKKIYWPRADATIPPNLQQDWQNSIGKLLDLQKPELEALESAASTKDKNKAPAVLLPLEVLVQPLEMRFRFHFDGDRPTNRLDKPEYFLSYVVDLLSQYNDFMVDNLQPILLRHFRGSDLGMNPAYIDATSAFITALLPMLRAKIFSTLPKVASQPQLLSHLIQEIMSFDTTIRDEWRYSGGSGVEGWKGIAWEVLVQKDWFGRWLQVEKEFALSRYQSIIDDPSAGELDYDSVDPDATKPSKAAIRVNDLLETITDRYRPLSSFSQKLRFLIDIQISIFDRFHERLHSGLEAYLTLTSAIGRRVQGISQEELASLQGIAGLDRLCRVYGSAEYLEKAMRDWSDDIFFLDLWTELQSRVSRPPSTTNPTTRTSTPIAGPLSLSDIATSTSPAVGTTTNGALFDETAAAYSRLRIRSEAIITDTLVYDLRAALRGYQRANPWSAVPVTAAAASSAGEGGSGGARRGSVGAATATVSSTSAELDPALSYLATSLHFLSHALARAPLLRITRALCRALDEALWDGVLMRHRFSAAGAAQLAADFGALCAVIDNICGAGVAERGMRRMGEAVGLVGLRASRGQAGGMQEGEGEEGSADGEGRLGLWEVERRLFANNESAREVLEELGVERLSEAEARHVLERRVELGN</sequence>
<name>A0ABQ9NVU2_9PEZI</name>
<reference evidence="3" key="1">
    <citation type="submission" date="2022-10" db="EMBL/GenBank/DDBJ databases">
        <title>Culturing micro-colonial fungi from biological soil crusts in the Mojave desert and describing Neophaeococcomyces mojavensis, and introducing the new genera and species Taxawa tesnikishii.</title>
        <authorList>
            <person name="Kurbessoian T."/>
            <person name="Stajich J.E."/>
        </authorList>
    </citation>
    <scope>NUCLEOTIDE SEQUENCE</scope>
    <source>
        <strain evidence="3">TK_1</strain>
    </source>
</reference>
<dbReference type="Gene3D" id="1.20.58.1420">
    <property type="entry name" value="Dsl1p vesicle tethering complex, Tip20p subunit, domain B"/>
    <property type="match status" value="1"/>
</dbReference>
<organism evidence="3 4">
    <name type="scientific">Coniosporium apollinis</name>
    <dbReference type="NCBI Taxonomy" id="61459"/>
    <lineage>
        <taxon>Eukaryota</taxon>
        <taxon>Fungi</taxon>
        <taxon>Dikarya</taxon>
        <taxon>Ascomycota</taxon>
        <taxon>Pezizomycotina</taxon>
        <taxon>Dothideomycetes</taxon>
        <taxon>Dothideomycetes incertae sedis</taxon>
        <taxon>Coniosporium</taxon>
    </lineage>
</organism>
<dbReference type="InterPro" id="IPR007528">
    <property type="entry name" value="RINT1_Tip20"/>
</dbReference>
<dbReference type="Pfam" id="PF04437">
    <property type="entry name" value="RINT1_TIP1"/>
    <property type="match status" value="1"/>
</dbReference>
<feature type="compositionally biased region" description="Low complexity" evidence="2">
    <location>
        <begin position="555"/>
        <end position="571"/>
    </location>
</feature>